<dbReference type="PROSITE" id="PS00079">
    <property type="entry name" value="MULTICOPPER_OXIDASE1"/>
    <property type="match status" value="2"/>
</dbReference>
<protein>
    <recommendedName>
        <fullName evidence="9">Plastocyanin-like domain-containing protein</fullName>
    </recommendedName>
</protein>
<name>A0A0G4FK77_9ALVE</name>
<dbReference type="PROSITE" id="PS00080">
    <property type="entry name" value="MULTICOPPER_OXIDASE2"/>
    <property type="match status" value="1"/>
</dbReference>
<evidence type="ECO:0000259" key="7">
    <source>
        <dbReference type="Pfam" id="PF07732"/>
    </source>
</evidence>
<comment type="similarity">
    <text evidence="1">Belongs to the multicopper oxidase family.</text>
</comment>
<keyword evidence="4" id="KW-0186">Copper</keyword>
<evidence type="ECO:0000256" key="1">
    <source>
        <dbReference type="ARBA" id="ARBA00010609"/>
    </source>
</evidence>
<evidence type="ECO:0008006" key="9">
    <source>
        <dbReference type="Google" id="ProtNLM"/>
    </source>
</evidence>
<proteinExistence type="inferred from homology"/>
<evidence type="ECO:0000256" key="2">
    <source>
        <dbReference type="ARBA" id="ARBA00022723"/>
    </source>
</evidence>
<dbReference type="InterPro" id="IPR002355">
    <property type="entry name" value="Cu_oxidase_Cu_BS"/>
</dbReference>
<accession>A0A0G4FK77</accession>
<sequence length="617" mass="69418">MRLALLFWCLTSGCVVVASDKGRRDLQYFPPKKVHGFARLNVVEEKNPMPKSNDTEWESLRRAMYVDGIVLPEDETKTTGSAPSWRNMDGINGLYVDGTSVEEGDPLFFSVILRNHMEEATMLHWHGLTPPMNEDGVPMLTSLPLESGSEILYDFSVPQRGLYWMHSHYGLQLHYGLAAPVVLQHPQSYLDWLGVQQDVLFFVADSFVRAECNFDFRLYPEVCKGKRIPDNWANYDMTVNNRSILDPAVVEVLPGSVIRLRTLHAGAIALWRISWPEELGKGEVVAVDGTDVERGVFVDSIPLANAQRMDVLLKIPVSAEKGWYEIVADRITGYYAEGTEAAERTGMILKTHGPHRGDPIQSKFEGKLKGWMDLDLDKRLKAKFPLPSKPVTREHVLRLTGEFTDDYGPQFSLNDARWYNFPGRGWVNRKEGTLTYKRIVQSNIPCEALCEKKNWRGGSRCDPEWDSVPLDECAFFKASDVPPRKNSQPLKVCDGDRVELTIVNQGSPRTGGDSHPIHMHGAHFQIVAVNGTRLEDGPMRDTAFVPRWTNLTVAFDAVNNGMWLIHCHMHFHLDQGMATTVESTPPLAQQSVTEWAPVSERMQAPGVVPVKRGQPGC</sequence>
<feature type="domain" description="Plastocyanin-like" evidence="7">
    <location>
        <begin position="100"/>
        <end position="187"/>
    </location>
</feature>
<dbReference type="InterPro" id="IPR008972">
    <property type="entry name" value="Cupredoxin"/>
</dbReference>
<dbReference type="SUPFAM" id="SSF49503">
    <property type="entry name" value="Cupredoxins"/>
    <property type="match status" value="3"/>
</dbReference>
<dbReference type="VEuPathDB" id="CryptoDB:Cvel_3446"/>
<dbReference type="InterPro" id="IPR045087">
    <property type="entry name" value="Cu-oxidase_fam"/>
</dbReference>
<organism evidence="8">
    <name type="scientific">Chromera velia CCMP2878</name>
    <dbReference type="NCBI Taxonomy" id="1169474"/>
    <lineage>
        <taxon>Eukaryota</taxon>
        <taxon>Sar</taxon>
        <taxon>Alveolata</taxon>
        <taxon>Colpodellida</taxon>
        <taxon>Chromeraceae</taxon>
        <taxon>Chromera</taxon>
    </lineage>
</organism>
<reference evidence="8" key="1">
    <citation type="submission" date="2014-11" db="EMBL/GenBank/DDBJ databases">
        <authorList>
            <person name="Otto D Thomas"/>
            <person name="Naeem Raeece"/>
        </authorList>
    </citation>
    <scope>NUCLEOTIDE SEQUENCE</scope>
</reference>
<evidence type="ECO:0000256" key="5">
    <source>
        <dbReference type="SAM" id="SignalP"/>
    </source>
</evidence>
<evidence type="ECO:0000259" key="6">
    <source>
        <dbReference type="Pfam" id="PF07731"/>
    </source>
</evidence>
<feature type="domain" description="Plastocyanin-like" evidence="6">
    <location>
        <begin position="480"/>
        <end position="584"/>
    </location>
</feature>
<evidence type="ECO:0000256" key="4">
    <source>
        <dbReference type="ARBA" id="ARBA00023008"/>
    </source>
</evidence>
<keyword evidence="2" id="KW-0479">Metal-binding</keyword>
<evidence type="ECO:0000313" key="8">
    <source>
        <dbReference type="EMBL" id="CEM14119.1"/>
    </source>
</evidence>
<gene>
    <name evidence="8" type="ORF">Cvel_3446</name>
</gene>
<feature type="signal peptide" evidence="5">
    <location>
        <begin position="1"/>
        <end position="19"/>
    </location>
</feature>
<dbReference type="Pfam" id="PF07732">
    <property type="entry name" value="Cu-oxidase_3"/>
    <property type="match status" value="1"/>
</dbReference>
<dbReference type="InterPro" id="IPR011706">
    <property type="entry name" value="Cu-oxidase_C"/>
</dbReference>
<dbReference type="InterPro" id="IPR011707">
    <property type="entry name" value="Cu-oxidase-like_N"/>
</dbReference>
<dbReference type="PANTHER" id="PTHR11709">
    <property type="entry name" value="MULTI-COPPER OXIDASE"/>
    <property type="match status" value="1"/>
</dbReference>
<dbReference type="EMBL" id="CDMZ01000429">
    <property type="protein sequence ID" value="CEM14119.1"/>
    <property type="molecule type" value="Genomic_DNA"/>
</dbReference>
<dbReference type="GO" id="GO:0016491">
    <property type="term" value="F:oxidoreductase activity"/>
    <property type="evidence" value="ECO:0007669"/>
    <property type="project" value="UniProtKB-KW"/>
</dbReference>
<dbReference type="PANTHER" id="PTHR11709:SF394">
    <property type="entry name" value="FI03373P-RELATED"/>
    <property type="match status" value="1"/>
</dbReference>
<dbReference type="Gene3D" id="2.60.40.420">
    <property type="entry name" value="Cupredoxins - blue copper proteins"/>
    <property type="match status" value="3"/>
</dbReference>
<dbReference type="GO" id="GO:0005507">
    <property type="term" value="F:copper ion binding"/>
    <property type="evidence" value="ECO:0007669"/>
    <property type="project" value="InterPro"/>
</dbReference>
<keyword evidence="3" id="KW-0560">Oxidoreductase</keyword>
<feature type="chain" id="PRO_5005189199" description="Plastocyanin-like domain-containing protein" evidence="5">
    <location>
        <begin position="20"/>
        <end position="617"/>
    </location>
</feature>
<dbReference type="PhylomeDB" id="A0A0G4FK77"/>
<dbReference type="AlphaFoldDB" id="A0A0G4FK77"/>
<dbReference type="InterPro" id="IPR033138">
    <property type="entry name" value="Cu_oxidase_CS"/>
</dbReference>
<evidence type="ECO:0000256" key="3">
    <source>
        <dbReference type="ARBA" id="ARBA00023002"/>
    </source>
</evidence>
<keyword evidence="5" id="KW-0732">Signal</keyword>
<dbReference type="Pfam" id="PF07731">
    <property type="entry name" value="Cu-oxidase_2"/>
    <property type="match status" value="1"/>
</dbReference>